<sequence length="353" mass="40342">MNADKDKELIVSENKGRTGIYRWVHIESGKTYIGSASNLSARFKQYFNYNHISYPKRNLRIYKALLKYGYSEFRLEILEYCDISVLLQREQFYFDKLNPEYNILKIAGSPLGYKHSSEAKNLIGLASKGRKVSDETREIKRNISLGKKLESEHIEKLRLSNPFNKPLLVKNDETGEILEFSSLTEAGKYLGITRSTVKVNLLKGVPYKNYTLSLVDNTDGSVIDEKPLAKNSQQPVLLFNPDTKDKKEFSSINEAAKYLNVSGARMWYFFNTSAKQGNETFKGYIITKLDKEVVANRVSKKIEITDLETQEIKIYSSFTLAAKDIGVPSSSLSGYFSKNRSGPFKKRYIFKLV</sequence>
<accession>A0A5C1V9P9</accession>
<dbReference type="InterPro" id="IPR000305">
    <property type="entry name" value="GIY-YIG_endonuc"/>
</dbReference>
<organism evidence="6">
    <name type="scientific">Ceratocystis fimbriata</name>
    <dbReference type="NCBI Taxonomy" id="5158"/>
    <lineage>
        <taxon>Eukaryota</taxon>
        <taxon>Fungi</taxon>
        <taxon>Dikarya</taxon>
        <taxon>Ascomycota</taxon>
        <taxon>Pezizomycotina</taxon>
        <taxon>Sordariomycetes</taxon>
        <taxon>Hypocreomycetidae</taxon>
        <taxon>Microascales</taxon>
        <taxon>Ceratocystidaceae</taxon>
        <taxon>Ceratocystis</taxon>
    </lineage>
</organism>
<dbReference type="SMART" id="SM00465">
    <property type="entry name" value="GIYc"/>
    <property type="match status" value="1"/>
</dbReference>
<dbReference type="SMART" id="SM00496">
    <property type="entry name" value="IENR2"/>
    <property type="match status" value="3"/>
</dbReference>
<dbReference type="CDD" id="cd10445">
    <property type="entry name" value="GIY-YIG_bI1_like"/>
    <property type="match status" value="1"/>
</dbReference>
<dbReference type="GO" id="GO:0004519">
    <property type="term" value="F:endonuclease activity"/>
    <property type="evidence" value="ECO:0007669"/>
    <property type="project" value="UniProtKB-KW"/>
</dbReference>
<dbReference type="SUPFAM" id="SSF64496">
    <property type="entry name" value="DNA-binding domain of intron-encoded endonucleases"/>
    <property type="match status" value="1"/>
</dbReference>
<comment type="similarity">
    <text evidence="1">To endonucleases of group I introns of fungi and phage.</text>
</comment>
<dbReference type="InterPro" id="IPR003647">
    <property type="entry name" value="Intron_nuc_1_rpt"/>
</dbReference>
<dbReference type="InterPro" id="IPR035901">
    <property type="entry name" value="GIY-YIG_endonuc_sf"/>
</dbReference>
<dbReference type="GO" id="GO:0003677">
    <property type="term" value="F:DNA binding"/>
    <property type="evidence" value="ECO:0007669"/>
    <property type="project" value="InterPro"/>
</dbReference>
<evidence type="ECO:0000256" key="3">
    <source>
        <dbReference type="ARBA" id="ARBA00022759"/>
    </source>
</evidence>
<dbReference type="GO" id="GO:0016787">
    <property type="term" value="F:hydrolase activity"/>
    <property type="evidence" value="ECO:0007669"/>
    <property type="project" value="UniProtKB-KW"/>
</dbReference>
<dbReference type="AlphaFoldDB" id="A0A5C1V9P9"/>
<dbReference type="GeneID" id="41954388"/>
<dbReference type="RefSeq" id="YP_009704221.1">
    <property type="nucleotide sequence ID" value="NC_044963.1"/>
</dbReference>
<dbReference type="NCBIfam" id="TIGR01453">
    <property type="entry name" value="grpIintron_endo"/>
    <property type="match status" value="1"/>
</dbReference>
<geneLocation type="mitochondrion" evidence="6"/>
<dbReference type="EMBL" id="MG010657">
    <property type="protein sequence ID" value="QEN73784.1"/>
    <property type="molecule type" value="Genomic_DNA"/>
</dbReference>
<dbReference type="Pfam" id="PF07453">
    <property type="entry name" value="NUMOD1"/>
    <property type="match status" value="3"/>
</dbReference>
<dbReference type="SMART" id="SM00497">
    <property type="entry name" value="IENR1"/>
    <property type="match status" value="3"/>
</dbReference>
<name>A0A5C1V9P9_9PEZI</name>
<reference evidence="6" key="1">
    <citation type="submission" date="2017-09" db="EMBL/GenBank/DDBJ databases">
        <title>Comparative analysis of mitochondrial genomes in Ceratocystis.</title>
        <authorList>
            <person name="Naidoo K."/>
            <person name="Steenkamp E.T."/>
            <person name="Coetzee M.P.A."/>
            <person name="Kleeper P."/>
            <person name="Wingfield M.J."/>
            <person name="Wingfield B.D."/>
        </authorList>
    </citation>
    <scope>NUCLEOTIDE SEQUENCE</scope>
    <source>
        <strain evidence="6">CMW15049</strain>
    </source>
</reference>
<evidence type="ECO:0000256" key="4">
    <source>
        <dbReference type="ARBA" id="ARBA00022801"/>
    </source>
</evidence>
<dbReference type="Gene3D" id="3.40.1440.10">
    <property type="entry name" value="GIY-YIG endonuclease"/>
    <property type="match status" value="1"/>
</dbReference>
<dbReference type="Pfam" id="PF01541">
    <property type="entry name" value="GIY-YIG"/>
    <property type="match status" value="1"/>
</dbReference>
<feature type="domain" description="GIY-YIG" evidence="5">
    <location>
        <begin position="16"/>
        <end position="103"/>
    </location>
</feature>
<keyword evidence="6" id="KW-0496">Mitochondrion</keyword>
<keyword evidence="2" id="KW-0540">Nuclease</keyword>
<evidence type="ECO:0000256" key="1">
    <source>
        <dbReference type="ARBA" id="ARBA00010045"/>
    </source>
</evidence>
<evidence type="ECO:0000313" key="6">
    <source>
        <dbReference type="EMBL" id="QEN73784.1"/>
    </source>
</evidence>
<dbReference type="SUPFAM" id="SSF82771">
    <property type="entry name" value="GIY-YIG endonuclease"/>
    <property type="match status" value="1"/>
</dbReference>
<dbReference type="PROSITE" id="PS50164">
    <property type="entry name" value="GIY_YIG"/>
    <property type="match status" value="1"/>
</dbReference>
<protein>
    <submittedName>
        <fullName evidence="6">GIY-YIG endonuclease</fullName>
    </submittedName>
</protein>
<evidence type="ECO:0000259" key="5">
    <source>
        <dbReference type="PROSITE" id="PS50164"/>
    </source>
</evidence>
<evidence type="ECO:0000256" key="2">
    <source>
        <dbReference type="ARBA" id="ARBA00022722"/>
    </source>
</evidence>
<dbReference type="InterPro" id="IPR006350">
    <property type="entry name" value="Intron_endoG1"/>
</dbReference>
<gene>
    <name evidence="6" type="primary">oi1atp6</name>
</gene>
<keyword evidence="3 6" id="KW-0255">Endonuclease</keyword>
<dbReference type="InterPro" id="IPR010896">
    <property type="entry name" value="NUMOD1"/>
</dbReference>
<proteinExistence type="predicted"/>
<keyword evidence="4" id="KW-0378">Hydrolase</keyword>
<dbReference type="InterPro" id="IPR003611">
    <property type="entry name" value="NUMOD3"/>
</dbReference>